<evidence type="ECO:0000313" key="1">
    <source>
        <dbReference type="EMBL" id="GAI91464.1"/>
    </source>
</evidence>
<organism evidence="1">
    <name type="scientific">marine sediment metagenome</name>
    <dbReference type="NCBI Taxonomy" id="412755"/>
    <lineage>
        <taxon>unclassified sequences</taxon>
        <taxon>metagenomes</taxon>
        <taxon>ecological metagenomes</taxon>
    </lineage>
</organism>
<evidence type="ECO:0008006" key="2">
    <source>
        <dbReference type="Google" id="ProtNLM"/>
    </source>
</evidence>
<dbReference type="InterPro" id="IPR052030">
    <property type="entry name" value="Peptidase_M20/M20A_hydrolases"/>
</dbReference>
<proteinExistence type="predicted"/>
<dbReference type="GO" id="GO:0005737">
    <property type="term" value="C:cytoplasm"/>
    <property type="evidence" value="ECO:0007669"/>
    <property type="project" value="TreeGrafter"/>
</dbReference>
<sequence>MFRQAIKWVRANRELLIDVSDQIWQFAELGLEEFKSSSLLIKTLNEAGFSVKSNVADMTTAFYADYGSGKPVIGILGEYDALPGLSQKATPFKEALKEGTPGHGCGHNLLGVGSLGAVLAVREAIDLGNIKGTIRYYGCPAEETFNAKGYMIREGLFNDVDIAMTWHPDNLNMLNLRSSLAINDVVFKFHGRTAHAAGDPQNGRSALDAVELMNIGANFMRD</sequence>
<name>X1UGL9_9ZZZZ</name>
<protein>
    <recommendedName>
        <fullName evidence="2">Peptidase M20 dimerisation domain-containing protein</fullName>
    </recommendedName>
</protein>
<dbReference type="GO" id="GO:0071713">
    <property type="term" value="F:para-aminobenzoyl-glutamate hydrolase activity"/>
    <property type="evidence" value="ECO:0007669"/>
    <property type="project" value="TreeGrafter"/>
</dbReference>
<dbReference type="GO" id="GO:0016805">
    <property type="term" value="F:dipeptidase activity"/>
    <property type="evidence" value="ECO:0007669"/>
    <property type="project" value="TreeGrafter"/>
</dbReference>
<dbReference type="Gene3D" id="3.40.630.10">
    <property type="entry name" value="Zn peptidases"/>
    <property type="match status" value="1"/>
</dbReference>
<dbReference type="InterPro" id="IPR017439">
    <property type="entry name" value="Amidohydrolase"/>
</dbReference>
<dbReference type="InterPro" id="IPR002933">
    <property type="entry name" value="Peptidase_M20"/>
</dbReference>
<comment type="caution">
    <text evidence="1">The sequence shown here is derived from an EMBL/GenBank/DDBJ whole genome shotgun (WGS) entry which is preliminary data.</text>
</comment>
<reference evidence="1" key="1">
    <citation type="journal article" date="2014" name="Front. Microbiol.">
        <title>High frequency of phylogenetically diverse reductive dehalogenase-homologous genes in deep subseafloor sedimentary metagenomes.</title>
        <authorList>
            <person name="Kawai M."/>
            <person name="Futagami T."/>
            <person name="Toyoda A."/>
            <person name="Takaki Y."/>
            <person name="Nishi S."/>
            <person name="Hori S."/>
            <person name="Arai W."/>
            <person name="Tsubouchi T."/>
            <person name="Morono Y."/>
            <person name="Uchiyama I."/>
            <person name="Ito T."/>
            <person name="Fujiyama A."/>
            <person name="Inagaki F."/>
            <person name="Takami H."/>
        </authorList>
    </citation>
    <scope>NUCLEOTIDE SEQUENCE</scope>
    <source>
        <strain evidence="1">Expedition CK06-06</strain>
    </source>
</reference>
<gene>
    <name evidence="1" type="ORF">S12H4_26674</name>
</gene>
<dbReference type="AlphaFoldDB" id="X1UGL9"/>
<dbReference type="EMBL" id="BARW01015157">
    <property type="protein sequence ID" value="GAI91464.1"/>
    <property type="molecule type" value="Genomic_DNA"/>
</dbReference>
<dbReference type="PANTHER" id="PTHR30575">
    <property type="entry name" value="PEPTIDASE M20"/>
    <property type="match status" value="1"/>
</dbReference>
<dbReference type="Pfam" id="PF01546">
    <property type="entry name" value="Peptidase_M20"/>
    <property type="match status" value="1"/>
</dbReference>
<dbReference type="NCBIfam" id="TIGR01891">
    <property type="entry name" value="amidohydrolases"/>
    <property type="match status" value="1"/>
</dbReference>
<dbReference type="PANTHER" id="PTHR30575:SF0">
    <property type="entry name" value="XAA-ARG DIPEPTIDASE"/>
    <property type="match status" value="1"/>
</dbReference>
<accession>X1UGL9</accession>
<dbReference type="SUPFAM" id="SSF53187">
    <property type="entry name" value="Zn-dependent exopeptidases"/>
    <property type="match status" value="1"/>
</dbReference>
<dbReference type="GO" id="GO:0046657">
    <property type="term" value="P:folic acid catabolic process"/>
    <property type="evidence" value="ECO:0007669"/>
    <property type="project" value="TreeGrafter"/>
</dbReference>
<feature type="non-terminal residue" evidence="1">
    <location>
        <position position="222"/>
    </location>
</feature>